<comment type="similarity">
    <text evidence="1">Belongs to the peptidase S13 family.</text>
</comment>
<dbReference type="NCBIfam" id="TIGR00666">
    <property type="entry name" value="PBP4"/>
    <property type="match status" value="1"/>
</dbReference>
<proteinExistence type="inferred from homology"/>
<gene>
    <name evidence="3" type="primary">dacB</name>
    <name evidence="3" type="ORF">TRI8_00015</name>
</gene>
<keyword evidence="3" id="KW-0645">Protease</keyword>
<dbReference type="Gene3D" id="3.50.80.20">
    <property type="entry name" value="D-Ala-D-Ala carboxypeptidase C, peptidase S13"/>
    <property type="match status" value="1"/>
</dbReference>
<evidence type="ECO:0000313" key="3">
    <source>
        <dbReference type="EMBL" id="AXV45638.1"/>
    </source>
</evidence>
<keyword evidence="3" id="KW-0121">Carboxypeptidase</keyword>
<dbReference type="PANTHER" id="PTHR30023:SF0">
    <property type="entry name" value="PENICILLIN-SENSITIVE CARBOXYPEPTIDASE A"/>
    <property type="match status" value="1"/>
</dbReference>
<dbReference type="GO" id="GO:0006508">
    <property type="term" value="P:proteolysis"/>
    <property type="evidence" value="ECO:0007669"/>
    <property type="project" value="InterPro"/>
</dbReference>
<accession>A0A385FVE3</accession>
<evidence type="ECO:0000256" key="2">
    <source>
        <dbReference type="ARBA" id="ARBA00022801"/>
    </source>
</evidence>
<dbReference type="GO" id="GO:0000270">
    <property type="term" value="P:peptidoglycan metabolic process"/>
    <property type="evidence" value="ECO:0007669"/>
    <property type="project" value="TreeGrafter"/>
</dbReference>
<dbReference type="InterPro" id="IPR012338">
    <property type="entry name" value="Beta-lactam/transpept-like"/>
</dbReference>
<dbReference type="PANTHER" id="PTHR30023">
    <property type="entry name" value="D-ALANYL-D-ALANINE CARBOXYPEPTIDASE"/>
    <property type="match status" value="1"/>
</dbReference>
<dbReference type="AlphaFoldDB" id="A0A385FVE3"/>
<sequence>MKLLMSLLRPALLAATLFGALSAQAAIPVPDGARVAVAYKTPGQASIQGVHTDAFMIPASTQKVLTATAAALYLGLDWQFKTRLLAENGAMAQAKANGGVLQGNLVLEFNGAPDLTRQALINLLAYVRQQGVTQINGDILLDVSNYAGYDRGNGWSWNDLPVCFTAPASAVIIDRNCVYAQLQADQVGQVAQPMIKTGQPITITSEAQVVTLNDYYSGCELEVNLDSGNNYHLTGCIPAQKNKPWPLSFAVQDPTVWGISITDWAAKRAGLTLTGTVHSVRKTPPNLVELAHVPSAPLSKLLDRMLKKSDNLIADSIARALGHLYFKRPASYASGADAIREILRTKAGIDLGSALLADGSGLSAHNLIKASQMLEVLDFIARNNEQLQLIEKLPVAGMSGTLGSRGSVQMPPLVKNVTAKTGTLQNVSNLAGFMTTASGQRKAFVVMVNGLTFPPKVRQALKAHRIASPHYKFERAVLEQIYREQPLQITD</sequence>
<protein>
    <submittedName>
        <fullName evidence="3">D-alanyl-D-alanine carboxypeptidase DacB</fullName>
        <ecNumber evidence="3">3.4.16.4</ecNumber>
    </submittedName>
</protein>
<name>A0A385FVE3_9ZZZZ</name>
<dbReference type="EMBL" id="MH687389">
    <property type="protein sequence ID" value="AXV45638.1"/>
    <property type="molecule type" value="Genomic_DNA"/>
</dbReference>
<dbReference type="PRINTS" id="PR00922">
    <property type="entry name" value="DADACBPTASE3"/>
</dbReference>
<dbReference type="GO" id="GO:0009002">
    <property type="term" value="F:serine-type D-Ala-D-Ala carboxypeptidase activity"/>
    <property type="evidence" value="ECO:0007669"/>
    <property type="project" value="UniProtKB-EC"/>
</dbReference>
<evidence type="ECO:0000256" key="1">
    <source>
        <dbReference type="ARBA" id="ARBA00006096"/>
    </source>
</evidence>
<dbReference type="SUPFAM" id="SSF56601">
    <property type="entry name" value="beta-lactamase/transpeptidase-like"/>
    <property type="match status" value="1"/>
</dbReference>
<organism evidence="3">
    <name type="scientific">uncultured organism</name>
    <dbReference type="NCBI Taxonomy" id="155900"/>
    <lineage>
        <taxon>unclassified sequences</taxon>
        <taxon>environmental samples</taxon>
    </lineage>
</organism>
<dbReference type="Pfam" id="PF02113">
    <property type="entry name" value="Peptidase_S13"/>
    <property type="match status" value="1"/>
</dbReference>
<keyword evidence="2 3" id="KW-0378">Hydrolase</keyword>
<dbReference type="EC" id="3.4.16.4" evidence="3"/>
<dbReference type="InterPro" id="IPR000667">
    <property type="entry name" value="Peptidase_S13"/>
</dbReference>
<reference evidence="3" key="1">
    <citation type="submission" date="2018-07" db="EMBL/GenBank/DDBJ databases">
        <title>Functional screening for triclosan resistance in a wastewater metagenome and isolates of Escherichia coli and Enterococcus spp. from a large Canadian healthcare region.</title>
        <authorList>
            <person name="Cameron A."/>
            <person name="Barbieri R."/>
            <person name="Read R.R."/>
            <person name="Church D.L."/>
            <person name="Adator E.H."/>
            <person name="McAllister T.A."/>
        </authorList>
    </citation>
    <scope>NUCLEOTIDE SEQUENCE</scope>
</reference>
<dbReference type="Gene3D" id="3.40.710.10">
    <property type="entry name" value="DD-peptidase/beta-lactamase superfamily"/>
    <property type="match status" value="1"/>
</dbReference>